<evidence type="ECO:0000256" key="2">
    <source>
        <dbReference type="ARBA" id="ARBA00022692"/>
    </source>
</evidence>
<keyword evidence="2 5" id="KW-0812">Transmembrane</keyword>
<organism evidence="7 8">
    <name type="scientific">Pegethrix bostrychoides GSE-TBD4-15B</name>
    <dbReference type="NCBI Taxonomy" id="2839662"/>
    <lineage>
        <taxon>Bacteria</taxon>
        <taxon>Bacillati</taxon>
        <taxon>Cyanobacteriota</taxon>
        <taxon>Cyanophyceae</taxon>
        <taxon>Oculatellales</taxon>
        <taxon>Oculatellaceae</taxon>
        <taxon>Pegethrix</taxon>
    </lineage>
</organism>
<name>A0A951PB25_9CYAN</name>
<comment type="subcellular location">
    <subcellularLocation>
        <location evidence="1">Endomembrane system</location>
        <topology evidence="1">Multi-pass membrane protein</topology>
    </subcellularLocation>
</comment>
<gene>
    <name evidence="7" type="ORF">KME07_12235</name>
</gene>
<evidence type="ECO:0000313" key="7">
    <source>
        <dbReference type="EMBL" id="MBW4466189.1"/>
    </source>
</evidence>
<dbReference type="Proteomes" id="UP000707356">
    <property type="component" value="Unassembled WGS sequence"/>
</dbReference>
<evidence type="ECO:0000256" key="3">
    <source>
        <dbReference type="ARBA" id="ARBA00022989"/>
    </source>
</evidence>
<protein>
    <submittedName>
        <fullName evidence="7">DUF202 domain-containing protein</fullName>
    </submittedName>
</protein>
<evidence type="ECO:0000259" key="6">
    <source>
        <dbReference type="Pfam" id="PF02656"/>
    </source>
</evidence>
<reference evidence="7" key="1">
    <citation type="submission" date="2021-05" db="EMBL/GenBank/DDBJ databases">
        <authorList>
            <person name="Pietrasiak N."/>
            <person name="Ward R."/>
            <person name="Stajich J.E."/>
            <person name="Kurbessoian T."/>
        </authorList>
    </citation>
    <scope>NUCLEOTIDE SEQUENCE</scope>
    <source>
        <strain evidence="7">GSE-TBD4-15B</strain>
    </source>
</reference>
<keyword evidence="4 5" id="KW-0472">Membrane</keyword>
<feature type="transmembrane region" description="Helical" evidence="5">
    <location>
        <begin position="98"/>
        <end position="121"/>
    </location>
</feature>
<feature type="transmembrane region" description="Helical" evidence="5">
    <location>
        <begin position="21"/>
        <end position="44"/>
    </location>
</feature>
<accession>A0A951PB25</accession>
<dbReference type="GO" id="GO:0012505">
    <property type="term" value="C:endomembrane system"/>
    <property type="evidence" value="ECO:0007669"/>
    <property type="project" value="UniProtKB-SubCell"/>
</dbReference>
<evidence type="ECO:0000256" key="4">
    <source>
        <dbReference type="ARBA" id="ARBA00023136"/>
    </source>
</evidence>
<keyword evidence="3 5" id="KW-1133">Transmembrane helix</keyword>
<dbReference type="InterPro" id="IPR003807">
    <property type="entry name" value="DUF202"/>
</dbReference>
<reference evidence="7" key="2">
    <citation type="journal article" date="2022" name="Microbiol. Resour. Announc.">
        <title>Metagenome Sequencing to Explore Phylogenomics of Terrestrial Cyanobacteria.</title>
        <authorList>
            <person name="Ward R.D."/>
            <person name="Stajich J.E."/>
            <person name="Johansen J.R."/>
            <person name="Huntemann M."/>
            <person name="Clum A."/>
            <person name="Foster B."/>
            <person name="Foster B."/>
            <person name="Roux S."/>
            <person name="Palaniappan K."/>
            <person name="Varghese N."/>
            <person name="Mukherjee S."/>
            <person name="Reddy T.B.K."/>
            <person name="Daum C."/>
            <person name="Copeland A."/>
            <person name="Chen I.A."/>
            <person name="Ivanova N.N."/>
            <person name="Kyrpides N.C."/>
            <person name="Shapiro N."/>
            <person name="Eloe-Fadrosh E.A."/>
            <person name="Pietrasiak N."/>
        </authorList>
    </citation>
    <scope>NUCLEOTIDE SEQUENCE</scope>
    <source>
        <strain evidence="7">GSE-TBD4-15B</strain>
    </source>
</reference>
<sequence>MQAELARERNRAAAERTLMAWIRTCLALISFGFGINSIVSAVLIAQNKSAQSPLVLSRVLGLAFIALGTYAMVQAVIEHRQELRYIQHAVNYLYRPRTSLGLKVAVGLIGIGIFAFTWILISVLA</sequence>
<dbReference type="Pfam" id="PF02656">
    <property type="entry name" value="DUF202"/>
    <property type="match status" value="1"/>
</dbReference>
<comment type="caution">
    <text evidence="7">The sequence shown here is derived from an EMBL/GenBank/DDBJ whole genome shotgun (WGS) entry which is preliminary data.</text>
</comment>
<evidence type="ECO:0000256" key="5">
    <source>
        <dbReference type="SAM" id="Phobius"/>
    </source>
</evidence>
<dbReference type="EMBL" id="JAHHHV010000066">
    <property type="protein sequence ID" value="MBW4466189.1"/>
    <property type="molecule type" value="Genomic_DNA"/>
</dbReference>
<dbReference type="AlphaFoldDB" id="A0A951PB25"/>
<proteinExistence type="predicted"/>
<evidence type="ECO:0000256" key="1">
    <source>
        <dbReference type="ARBA" id="ARBA00004127"/>
    </source>
</evidence>
<feature type="transmembrane region" description="Helical" evidence="5">
    <location>
        <begin position="56"/>
        <end position="77"/>
    </location>
</feature>
<feature type="domain" description="DUF202" evidence="6">
    <location>
        <begin position="9"/>
        <end position="84"/>
    </location>
</feature>
<evidence type="ECO:0000313" key="8">
    <source>
        <dbReference type="Proteomes" id="UP000707356"/>
    </source>
</evidence>